<protein>
    <submittedName>
        <fullName evidence="4">Uncharacterized protein</fullName>
    </submittedName>
</protein>
<sequence>MVVEAAFRDYIDGNTIDDIVGAGENFVYGDVYPKLSGVLARNGLYEALAGSSEGFEDESIDIFMNGDAFRSHERHGNVVIGWVEGMRGANISIFGYDEAAKEYIDELRKSAEEAGITYFED</sequence>
<evidence type="ECO:0000313" key="2">
    <source>
        <dbReference type="EMBL" id="CAB4184431.1"/>
    </source>
</evidence>
<reference evidence="4" key="1">
    <citation type="submission" date="2020-05" db="EMBL/GenBank/DDBJ databases">
        <authorList>
            <person name="Chiriac C."/>
            <person name="Salcher M."/>
            <person name="Ghai R."/>
            <person name="Kavagutti S V."/>
        </authorList>
    </citation>
    <scope>NUCLEOTIDE SEQUENCE</scope>
</reference>
<dbReference type="EMBL" id="LR797185">
    <property type="protein sequence ID" value="CAB4192681.1"/>
    <property type="molecule type" value="Genomic_DNA"/>
</dbReference>
<organism evidence="4">
    <name type="scientific">uncultured Caudovirales phage</name>
    <dbReference type="NCBI Taxonomy" id="2100421"/>
    <lineage>
        <taxon>Viruses</taxon>
        <taxon>Duplodnaviria</taxon>
        <taxon>Heunggongvirae</taxon>
        <taxon>Uroviricota</taxon>
        <taxon>Caudoviricetes</taxon>
        <taxon>Peduoviridae</taxon>
        <taxon>Maltschvirus</taxon>
        <taxon>Maltschvirus maltsch</taxon>
    </lineage>
</organism>
<dbReference type="EMBL" id="LR798428">
    <property type="protein sequence ID" value="CAB5231589.1"/>
    <property type="molecule type" value="Genomic_DNA"/>
</dbReference>
<evidence type="ECO:0000313" key="4">
    <source>
        <dbReference type="EMBL" id="CAB5231589.1"/>
    </source>
</evidence>
<accession>A0A6J7XKQ1</accession>
<dbReference type="EMBL" id="LR797071">
    <property type="protein sequence ID" value="CAB4184431.1"/>
    <property type="molecule type" value="Genomic_DNA"/>
</dbReference>
<dbReference type="EMBL" id="LR796919">
    <property type="protein sequence ID" value="CAB4173964.1"/>
    <property type="molecule type" value="Genomic_DNA"/>
</dbReference>
<gene>
    <name evidence="2" type="ORF">UFOVP1131_4</name>
    <name evidence="3" type="ORF">UFOVP1245_59</name>
    <name evidence="4" type="ORF">UFOVP1582_119</name>
    <name evidence="1" type="ORF">UFOVP966_18</name>
</gene>
<evidence type="ECO:0000313" key="3">
    <source>
        <dbReference type="EMBL" id="CAB4192681.1"/>
    </source>
</evidence>
<name>A0A6J7XKQ1_9CAUD</name>
<evidence type="ECO:0000313" key="1">
    <source>
        <dbReference type="EMBL" id="CAB4173964.1"/>
    </source>
</evidence>
<proteinExistence type="predicted"/>